<evidence type="ECO:0000313" key="2">
    <source>
        <dbReference type="Proteomes" id="UP000239549"/>
    </source>
</evidence>
<name>A0A2L2XEP4_9FIRM</name>
<sequence length="39" mass="4682">MFSIYYRIYLMRHGILNISGYTNLTALFTWKPGHQKAKF</sequence>
<evidence type="ECO:0000313" key="1">
    <source>
        <dbReference type="EMBL" id="GBF34708.1"/>
    </source>
</evidence>
<proteinExistence type="predicted"/>
<gene>
    <name evidence="1" type="ORF">DCCM_3828</name>
</gene>
<dbReference type="EMBL" id="BFAV01000150">
    <property type="protein sequence ID" value="GBF34708.1"/>
    <property type="molecule type" value="Genomic_DNA"/>
</dbReference>
<dbReference type="Proteomes" id="UP000239549">
    <property type="component" value="Unassembled WGS sequence"/>
</dbReference>
<organism evidence="1 2">
    <name type="scientific">Desulfocucumis palustris</name>
    <dbReference type="NCBI Taxonomy" id="1898651"/>
    <lineage>
        <taxon>Bacteria</taxon>
        <taxon>Bacillati</taxon>
        <taxon>Bacillota</taxon>
        <taxon>Clostridia</taxon>
        <taxon>Eubacteriales</taxon>
        <taxon>Desulfocucumaceae</taxon>
        <taxon>Desulfocucumis</taxon>
    </lineage>
</organism>
<accession>A0A2L2XEP4</accession>
<dbReference type="AlphaFoldDB" id="A0A2L2XEP4"/>
<comment type="caution">
    <text evidence="1">The sequence shown here is derived from an EMBL/GenBank/DDBJ whole genome shotgun (WGS) entry which is preliminary data.</text>
</comment>
<reference evidence="2" key="1">
    <citation type="submission" date="2018-02" db="EMBL/GenBank/DDBJ databases">
        <title>Genome sequence of Desulfocucumis palustris strain NAW-5.</title>
        <authorList>
            <person name="Watanabe M."/>
            <person name="Kojima H."/>
            <person name="Fukui M."/>
        </authorList>
    </citation>
    <scope>NUCLEOTIDE SEQUENCE [LARGE SCALE GENOMIC DNA]</scope>
    <source>
        <strain evidence="2">NAW-5</strain>
    </source>
</reference>
<keyword evidence="2" id="KW-1185">Reference proteome</keyword>
<protein>
    <submittedName>
        <fullName evidence="1">Uncharacterized protein</fullName>
    </submittedName>
</protein>